<dbReference type="CDD" id="cd00033">
    <property type="entry name" value="CCP"/>
    <property type="match status" value="2"/>
</dbReference>
<evidence type="ECO:0000259" key="6">
    <source>
        <dbReference type="PROSITE" id="PS50923"/>
    </source>
</evidence>
<dbReference type="Pfam" id="PF00084">
    <property type="entry name" value="Sushi"/>
    <property type="match status" value="2"/>
</dbReference>
<dbReference type="Ensembl" id="ENSSFAT00005045717.1">
    <property type="protein sequence ID" value="ENSSFAP00005044160.1"/>
    <property type="gene ID" value="ENSSFAG00005021741.1"/>
</dbReference>
<evidence type="ECO:0000256" key="2">
    <source>
        <dbReference type="ARBA" id="ARBA00022659"/>
    </source>
</evidence>
<evidence type="ECO:0000256" key="3">
    <source>
        <dbReference type="ARBA" id="ARBA00022729"/>
    </source>
</evidence>
<protein>
    <recommendedName>
        <fullName evidence="6">Sushi domain-containing protein</fullName>
    </recommendedName>
</protein>
<evidence type="ECO:0000256" key="4">
    <source>
        <dbReference type="ARBA" id="ARBA00023157"/>
    </source>
</evidence>
<proteinExistence type="predicted"/>
<dbReference type="InterPro" id="IPR035976">
    <property type="entry name" value="Sushi/SCR/CCP_sf"/>
</dbReference>
<dbReference type="InterPro" id="IPR000436">
    <property type="entry name" value="Sushi_SCR_CCP_dom"/>
</dbReference>
<dbReference type="Gene3D" id="2.10.70.10">
    <property type="entry name" value="Complement Module, domain 1"/>
    <property type="match status" value="3"/>
</dbReference>
<dbReference type="AlphaFoldDB" id="A0A672ITN6"/>
<feature type="disulfide bond" evidence="5">
    <location>
        <begin position="87"/>
        <end position="130"/>
    </location>
</feature>
<keyword evidence="4 5" id="KW-1015">Disulfide bond</keyword>
<reference evidence="7" key="3">
    <citation type="submission" date="2025-09" db="UniProtKB">
        <authorList>
            <consortium name="Ensembl"/>
        </authorList>
    </citation>
    <scope>IDENTIFICATION</scope>
</reference>
<dbReference type="PROSITE" id="PS50923">
    <property type="entry name" value="SUSHI"/>
    <property type="match status" value="2"/>
</dbReference>
<evidence type="ECO:0000256" key="5">
    <source>
        <dbReference type="PROSITE-ProRule" id="PRU00302"/>
    </source>
</evidence>
<keyword evidence="8" id="KW-1185">Reference proteome</keyword>
<dbReference type="SUPFAM" id="SSF57535">
    <property type="entry name" value="Complement control module/SCR domain"/>
    <property type="match status" value="3"/>
</dbReference>
<dbReference type="SMART" id="SM00032">
    <property type="entry name" value="CCP"/>
    <property type="match status" value="2"/>
</dbReference>
<reference evidence="7" key="1">
    <citation type="submission" date="2019-06" db="EMBL/GenBank/DDBJ databases">
        <authorList>
            <consortium name="Wellcome Sanger Institute Data Sharing"/>
        </authorList>
    </citation>
    <scope>NUCLEOTIDE SEQUENCE [LARGE SCALE GENOMIC DNA]</scope>
</reference>
<evidence type="ECO:0000313" key="7">
    <source>
        <dbReference type="Ensembl" id="ENSSFAP00005044160.1"/>
    </source>
</evidence>
<feature type="domain" description="Sushi" evidence="6">
    <location>
        <begin position="24"/>
        <end position="83"/>
    </location>
</feature>
<feature type="domain" description="Sushi" evidence="6">
    <location>
        <begin position="85"/>
        <end position="143"/>
    </location>
</feature>
<evidence type="ECO:0000256" key="1">
    <source>
        <dbReference type="ARBA" id="ARBA00004328"/>
    </source>
</evidence>
<dbReference type="InterPro" id="IPR051503">
    <property type="entry name" value="ComplSys_Reg/VirEntry_Med"/>
</dbReference>
<keyword evidence="2 5" id="KW-0768">Sushi</keyword>
<organism evidence="7 8">
    <name type="scientific">Salarias fasciatus</name>
    <name type="common">Jewelled blenny</name>
    <name type="synonym">Blennius fasciatus</name>
    <dbReference type="NCBI Taxonomy" id="181472"/>
    <lineage>
        <taxon>Eukaryota</taxon>
        <taxon>Metazoa</taxon>
        <taxon>Chordata</taxon>
        <taxon>Craniata</taxon>
        <taxon>Vertebrata</taxon>
        <taxon>Euteleostomi</taxon>
        <taxon>Actinopterygii</taxon>
        <taxon>Neopterygii</taxon>
        <taxon>Teleostei</taxon>
        <taxon>Neoteleostei</taxon>
        <taxon>Acanthomorphata</taxon>
        <taxon>Ovalentaria</taxon>
        <taxon>Blenniimorphae</taxon>
        <taxon>Blenniiformes</taxon>
        <taxon>Blennioidei</taxon>
        <taxon>Blenniidae</taxon>
        <taxon>Salariinae</taxon>
        <taxon>Salarias</taxon>
    </lineage>
</organism>
<name>A0A672ITN6_SALFA</name>
<sequence length="188" mass="21563">LIMSLTEWIFFSNKYRNKMSSATVICSNQRDQFVSYWGVYYWQQKKLGDTASYACRRGYKSTNGATQATCTRNGWTPKPLCHAAVDCGSPPPLDNGDTTETLKNRYSHDERVEFRCQNYHVMEGEPFKTCISGEWSGDMKCLSNRFPTKMYLSHNDEVAFICARGRHGNALEMRQRCVDGVLHLPSCR</sequence>
<comment type="caution">
    <text evidence="5">Lacks conserved residue(s) required for the propagation of feature annotation.</text>
</comment>
<evidence type="ECO:0000313" key="8">
    <source>
        <dbReference type="Proteomes" id="UP000472267"/>
    </source>
</evidence>
<reference evidence="7" key="2">
    <citation type="submission" date="2025-08" db="UniProtKB">
        <authorList>
            <consortium name="Ensembl"/>
        </authorList>
    </citation>
    <scope>IDENTIFICATION</scope>
</reference>
<accession>A0A672ITN6</accession>
<dbReference type="PANTHER" id="PTHR45785">
    <property type="entry name" value="COMPLEMENT FACTOR H-RELATED"/>
    <property type="match status" value="1"/>
</dbReference>
<comment type="subcellular location">
    <subcellularLocation>
        <location evidence="1">Virion</location>
    </subcellularLocation>
</comment>
<keyword evidence="3" id="KW-0732">Signal</keyword>
<dbReference type="Proteomes" id="UP000472267">
    <property type="component" value="Chromosome 23"/>
</dbReference>
<dbReference type="PANTHER" id="PTHR45785:SF2">
    <property type="entry name" value="COMPLEMENT FACTOR H-RELATED"/>
    <property type="match status" value="1"/>
</dbReference>